<dbReference type="EMBL" id="UOEA01000033">
    <property type="protein sequence ID" value="VAV82946.1"/>
    <property type="molecule type" value="Genomic_DNA"/>
</dbReference>
<proteinExistence type="predicted"/>
<accession>A0A3B0R163</accession>
<dbReference type="GO" id="GO:0020037">
    <property type="term" value="F:heme binding"/>
    <property type="evidence" value="ECO:0007669"/>
    <property type="project" value="InterPro"/>
</dbReference>
<dbReference type="GO" id="GO:0009055">
    <property type="term" value="F:electron transfer activity"/>
    <property type="evidence" value="ECO:0007669"/>
    <property type="project" value="InterPro"/>
</dbReference>
<evidence type="ECO:0000313" key="1">
    <source>
        <dbReference type="EMBL" id="VAV82946.1"/>
    </source>
</evidence>
<organism evidence="1">
    <name type="scientific">hydrothermal vent metagenome</name>
    <dbReference type="NCBI Taxonomy" id="652676"/>
    <lineage>
        <taxon>unclassified sequences</taxon>
        <taxon>metagenomes</taxon>
        <taxon>ecological metagenomes</taxon>
    </lineage>
</organism>
<gene>
    <name evidence="1" type="ORF">MNBD_DELTA01-2002</name>
</gene>
<protein>
    <recommendedName>
        <fullName evidence="2">Cytochrome c</fullName>
    </recommendedName>
</protein>
<name>A0A3B0R163_9ZZZZ</name>
<reference evidence="1" key="1">
    <citation type="submission" date="2018-06" db="EMBL/GenBank/DDBJ databases">
        <authorList>
            <person name="Zhirakovskaya E."/>
        </authorList>
    </citation>
    <scope>NUCLEOTIDE SEQUENCE</scope>
</reference>
<dbReference type="GO" id="GO:0005506">
    <property type="term" value="F:iron ion binding"/>
    <property type="evidence" value="ECO:0007669"/>
    <property type="project" value="InterPro"/>
</dbReference>
<dbReference type="InterPro" id="IPR010980">
    <property type="entry name" value="Cyt_c/b562"/>
</dbReference>
<dbReference type="GO" id="GO:0022900">
    <property type="term" value="P:electron transport chain"/>
    <property type="evidence" value="ECO:0007669"/>
    <property type="project" value="InterPro"/>
</dbReference>
<evidence type="ECO:0008006" key="2">
    <source>
        <dbReference type="Google" id="ProtNLM"/>
    </source>
</evidence>
<sequence length="167" mass="18364">MKKILFLSLAGIFTLAFVTGCTLGMGAGTGGHRSGVSIGASTEFDAGNPDKRRELKLPKKVKVRQKAMMRRHMQTLADITRAISGNDLQEAGTIASERLGWNEKREKKCKAVSKKINEPEFLEFGMAVHKKADELAGYAFAGDKDKTLLALSELINRCNGCHKVFRH</sequence>
<dbReference type="SUPFAM" id="SSF47175">
    <property type="entry name" value="Cytochromes"/>
    <property type="match status" value="1"/>
</dbReference>
<dbReference type="AlphaFoldDB" id="A0A3B0R163"/>
<dbReference type="Gene3D" id="1.20.120.10">
    <property type="entry name" value="Cytochrome c/b562"/>
    <property type="match status" value="1"/>
</dbReference>
<dbReference type="PROSITE" id="PS51257">
    <property type="entry name" value="PROKAR_LIPOPROTEIN"/>
    <property type="match status" value="1"/>
</dbReference>
<dbReference type="InterPro" id="IPR002321">
    <property type="entry name" value="Cyt_c_II"/>
</dbReference>
<dbReference type="PROSITE" id="PS51009">
    <property type="entry name" value="CYTCII"/>
    <property type="match status" value="1"/>
</dbReference>